<evidence type="ECO:0000313" key="1">
    <source>
        <dbReference type="EMBL" id="ELY91396.1"/>
    </source>
</evidence>
<dbReference type="OrthoDB" id="350957at2157"/>
<organism evidence="1 2">
    <name type="scientific">Natrialba taiwanensis DSM 12281</name>
    <dbReference type="NCBI Taxonomy" id="1230458"/>
    <lineage>
        <taxon>Archaea</taxon>
        <taxon>Methanobacteriati</taxon>
        <taxon>Methanobacteriota</taxon>
        <taxon>Stenosarchaea group</taxon>
        <taxon>Halobacteria</taxon>
        <taxon>Halobacteriales</taxon>
        <taxon>Natrialbaceae</taxon>
        <taxon>Natrialba</taxon>
    </lineage>
</organism>
<accession>L9ZZ97</accession>
<keyword evidence="2" id="KW-1185">Reference proteome</keyword>
<dbReference type="Proteomes" id="UP000011648">
    <property type="component" value="Unassembled WGS sequence"/>
</dbReference>
<dbReference type="AlphaFoldDB" id="L9ZZ97"/>
<gene>
    <name evidence="1" type="ORF">C484_10826</name>
</gene>
<dbReference type="EMBL" id="AOIL01000038">
    <property type="protein sequence ID" value="ELY91396.1"/>
    <property type="molecule type" value="Genomic_DNA"/>
</dbReference>
<sequence length="119" mass="13758">MDDVNVSDEEYPQELLDAHYIEDSRLHHPADNVIHGLEALLVEEGVFQEMSPGEFPACDRWGKISEYIKPLSQEELYQEMRQHDEPVVSSAAKYINPEWKPQTKYTFEIIQMATSPGYS</sequence>
<protein>
    <submittedName>
        <fullName evidence="1">Uncharacterized protein</fullName>
    </submittedName>
</protein>
<evidence type="ECO:0000313" key="2">
    <source>
        <dbReference type="Proteomes" id="UP000011648"/>
    </source>
</evidence>
<dbReference type="STRING" id="1230458.C484_10826"/>
<name>L9ZZ97_9EURY</name>
<dbReference type="RefSeq" id="WP_006825918.1">
    <property type="nucleotide sequence ID" value="NZ_AOIL01000038.1"/>
</dbReference>
<reference evidence="1 2" key="1">
    <citation type="journal article" date="2014" name="PLoS Genet.">
        <title>Phylogenetically driven sequencing of extremely halophilic archaea reveals strategies for static and dynamic osmo-response.</title>
        <authorList>
            <person name="Becker E.A."/>
            <person name="Seitzer P.M."/>
            <person name="Tritt A."/>
            <person name="Larsen D."/>
            <person name="Krusor M."/>
            <person name="Yao A.I."/>
            <person name="Wu D."/>
            <person name="Madern D."/>
            <person name="Eisen J.A."/>
            <person name="Darling A.E."/>
            <person name="Facciotti M.T."/>
        </authorList>
    </citation>
    <scope>NUCLEOTIDE SEQUENCE [LARGE SCALE GENOMIC DNA]</scope>
    <source>
        <strain evidence="1 2">DSM 12281</strain>
    </source>
</reference>
<comment type="caution">
    <text evidence="1">The sequence shown here is derived from an EMBL/GenBank/DDBJ whole genome shotgun (WGS) entry which is preliminary data.</text>
</comment>
<proteinExistence type="predicted"/>